<dbReference type="KEGG" id="osn:115213325"/>
<dbReference type="Proteomes" id="UP000515154">
    <property type="component" value="Linkage group LG6"/>
</dbReference>
<gene>
    <name evidence="2" type="primary">LOC115213325</name>
</gene>
<evidence type="ECO:0000313" key="2">
    <source>
        <dbReference type="RefSeq" id="XP_029638121.1"/>
    </source>
</evidence>
<accession>A0A6P7SJL0</accession>
<sequence>MFSAHINVEFCNSVKSIQYICKYVHKGADRAVIELAKAGDPEAATDEITFFQTGRYISTNEAFWRIFGFPIQEHESAVIHLNVHLENGLWVYLNQENILDCANQPQRTTLTRFFELCTSDCFARRLLYAELPTFYTWNIFPLMAKKKARTHFRKGCFDA</sequence>
<dbReference type="RefSeq" id="XP_029638121.1">
    <property type="nucleotide sequence ID" value="XM_029782261.1"/>
</dbReference>
<evidence type="ECO:0000313" key="1">
    <source>
        <dbReference type="Proteomes" id="UP000515154"/>
    </source>
</evidence>
<proteinExistence type="predicted"/>
<keyword evidence="1" id="KW-1185">Reference proteome</keyword>
<organism evidence="1 2">
    <name type="scientific">Octopus sinensis</name>
    <name type="common">East Asian common octopus</name>
    <dbReference type="NCBI Taxonomy" id="2607531"/>
    <lineage>
        <taxon>Eukaryota</taxon>
        <taxon>Metazoa</taxon>
        <taxon>Spiralia</taxon>
        <taxon>Lophotrochozoa</taxon>
        <taxon>Mollusca</taxon>
        <taxon>Cephalopoda</taxon>
        <taxon>Coleoidea</taxon>
        <taxon>Octopodiformes</taxon>
        <taxon>Octopoda</taxon>
        <taxon>Incirrata</taxon>
        <taxon>Octopodidae</taxon>
        <taxon>Octopus</taxon>
    </lineage>
</organism>
<name>A0A6P7SJL0_9MOLL</name>
<reference evidence="2" key="1">
    <citation type="submission" date="2025-08" db="UniProtKB">
        <authorList>
            <consortium name="RefSeq"/>
        </authorList>
    </citation>
    <scope>IDENTIFICATION</scope>
</reference>
<protein>
    <submittedName>
        <fullName evidence="2">Uncharacterized protein LOC115213325</fullName>
    </submittedName>
</protein>
<dbReference type="AlphaFoldDB" id="A0A6P7SJL0"/>